<sequence>MNNYRNDTLTGKDRLVNHKFGNWSNREGINLSNLNEVFPTTSISKFPTNVEEFKYFTQQQKQHHPPNNSSSSSSICVHSLPHRNHNFLSMTTSLTNNNNNENNKSIEHQNTSLILQQQQQSNNNIFLHRSPSGAQRKIRQKAQQQFQQQVGGMSQNVVNKGGNNGGGGGGSTEPVNNNNLKQMAYRNLINENGYHSLLGSDNANNNREAATITSSTTNLSSDELERLSAGQLIDRMNKLESITRSPQQQQFPNLHSFESSWKSGGTNNNTGGCSIDKKPSSLTLQSFQLEQQQQPTTNTFALRKPTVQVHPLPIPPRHHSSASLISDLLNSSTSSKPLLLNPPPLPPKKQSLLATQLSMAKHSKSFNQGQQQQQNNDKFNFNENSSPSPTNNISQQFSQFPPPMKQLITTQNYKNENLKTSLTDNNNLPLINSYQYFSSPPSQTTTISSSTSSSLSSSPSLASLQNSLYFAIENPEKHSIEQLRELEKRRIQSIESLARKATDREQDKELLLRDLDEIKQLIVSLFERIQQSNNKTNNELLIDRLQTFCEEIERIADLDILLNCQQKQLVEQQPPRIKRKNGISKINEIEMNEKEEWNQRLQEQINDLQSIQKYLNKREKQLDAEIAYEFGGDVEALQEWLFCKEQLLKLCSEKRLLDEKLREVKRLINSLEEMCLLPEEIKQEDSKGSREGKISEFKENLKN</sequence>
<accession>A0A6V7XSY8</accession>
<feature type="region of interest" description="Disordered" evidence="2">
    <location>
        <begin position="682"/>
        <end position="703"/>
    </location>
</feature>
<name>A0A6V7XSY8_MELEN</name>
<evidence type="ECO:0000256" key="2">
    <source>
        <dbReference type="SAM" id="MobiDB-lite"/>
    </source>
</evidence>
<dbReference type="Proteomes" id="UP000580250">
    <property type="component" value="Unassembled WGS sequence"/>
</dbReference>
<dbReference type="AlphaFoldDB" id="A0A6V7XSY8"/>
<feature type="region of interest" description="Disordered" evidence="2">
    <location>
        <begin position="258"/>
        <end position="279"/>
    </location>
</feature>
<feature type="compositionally biased region" description="Low complexity" evidence="2">
    <location>
        <begin position="366"/>
        <end position="384"/>
    </location>
</feature>
<dbReference type="EMBL" id="CAJEWN010002186">
    <property type="protein sequence ID" value="CAD2202394.1"/>
    <property type="molecule type" value="Genomic_DNA"/>
</dbReference>
<reference evidence="3 4" key="1">
    <citation type="submission" date="2020-08" db="EMBL/GenBank/DDBJ databases">
        <authorList>
            <person name="Koutsovoulos G."/>
            <person name="Danchin GJ E."/>
        </authorList>
    </citation>
    <scope>NUCLEOTIDE SEQUENCE [LARGE SCALE GENOMIC DNA]</scope>
</reference>
<proteinExistence type="predicted"/>
<keyword evidence="1" id="KW-0175">Coiled coil</keyword>
<feature type="compositionally biased region" description="Polar residues" evidence="2">
    <location>
        <begin position="57"/>
        <end position="68"/>
    </location>
</feature>
<feature type="region of interest" description="Disordered" evidence="2">
    <location>
        <begin position="57"/>
        <end position="76"/>
    </location>
</feature>
<protein>
    <submittedName>
        <fullName evidence="3">Uncharacterized protein</fullName>
    </submittedName>
</protein>
<dbReference type="OrthoDB" id="10063560at2759"/>
<organism evidence="3 4">
    <name type="scientific">Meloidogyne enterolobii</name>
    <name type="common">Root-knot nematode worm</name>
    <name type="synonym">Meloidogyne mayaguensis</name>
    <dbReference type="NCBI Taxonomy" id="390850"/>
    <lineage>
        <taxon>Eukaryota</taxon>
        <taxon>Metazoa</taxon>
        <taxon>Ecdysozoa</taxon>
        <taxon>Nematoda</taxon>
        <taxon>Chromadorea</taxon>
        <taxon>Rhabditida</taxon>
        <taxon>Tylenchina</taxon>
        <taxon>Tylenchomorpha</taxon>
        <taxon>Tylenchoidea</taxon>
        <taxon>Meloidogynidae</taxon>
        <taxon>Meloidogyninae</taxon>
        <taxon>Meloidogyne</taxon>
    </lineage>
</organism>
<evidence type="ECO:0000256" key="1">
    <source>
        <dbReference type="SAM" id="Coils"/>
    </source>
</evidence>
<comment type="caution">
    <text evidence="3">The sequence shown here is derived from an EMBL/GenBank/DDBJ whole genome shotgun (WGS) entry which is preliminary data.</text>
</comment>
<feature type="compositionally biased region" description="Polar residues" evidence="2">
    <location>
        <begin position="385"/>
        <end position="399"/>
    </location>
</feature>
<evidence type="ECO:0000313" key="4">
    <source>
        <dbReference type="Proteomes" id="UP000580250"/>
    </source>
</evidence>
<evidence type="ECO:0000313" key="3">
    <source>
        <dbReference type="EMBL" id="CAD2202394.1"/>
    </source>
</evidence>
<feature type="region of interest" description="Disordered" evidence="2">
    <location>
        <begin position="359"/>
        <end position="400"/>
    </location>
</feature>
<feature type="coiled-coil region" evidence="1">
    <location>
        <begin position="587"/>
        <end position="618"/>
    </location>
</feature>
<gene>
    <name evidence="3" type="ORF">MENT_LOCUS56022</name>
</gene>